<keyword evidence="1" id="KW-0472">Membrane</keyword>
<evidence type="ECO:0000313" key="3">
    <source>
        <dbReference type="Proteomes" id="UP001187192"/>
    </source>
</evidence>
<gene>
    <name evidence="2" type="ORF">TIFTF001_015836</name>
</gene>
<feature type="transmembrane region" description="Helical" evidence="1">
    <location>
        <begin position="21"/>
        <end position="45"/>
    </location>
</feature>
<protein>
    <submittedName>
        <fullName evidence="2">Uncharacterized protein</fullName>
    </submittedName>
</protein>
<proteinExistence type="predicted"/>
<dbReference type="AlphaFoldDB" id="A0AA88D5J5"/>
<comment type="caution">
    <text evidence="2">The sequence shown here is derived from an EMBL/GenBank/DDBJ whole genome shotgun (WGS) entry which is preliminary data.</text>
</comment>
<keyword evidence="3" id="KW-1185">Reference proteome</keyword>
<accession>A0AA88D5J5</accession>
<evidence type="ECO:0000256" key="1">
    <source>
        <dbReference type="SAM" id="Phobius"/>
    </source>
</evidence>
<feature type="non-terminal residue" evidence="2">
    <location>
        <position position="1"/>
    </location>
</feature>
<keyword evidence="1" id="KW-1133">Transmembrane helix</keyword>
<name>A0AA88D5J5_FICCA</name>
<feature type="transmembrane region" description="Helical" evidence="1">
    <location>
        <begin position="65"/>
        <end position="85"/>
    </location>
</feature>
<dbReference type="EMBL" id="BTGU01000023">
    <property type="protein sequence ID" value="GMN46658.1"/>
    <property type="molecule type" value="Genomic_DNA"/>
</dbReference>
<reference evidence="2" key="1">
    <citation type="submission" date="2023-07" db="EMBL/GenBank/DDBJ databases">
        <title>draft genome sequence of fig (Ficus carica).</title>
        <authorList>
            <person name="Takahashi T."/>
            <person name="Nishimura K."/>
        </authorList>
    </citation>
    <scope>NUCLEOTIDE SEQUENCE</scope>
</reference>
<dbReference type="Proteomes" id="UP001187192">
    <property type="component" value="Unassembled WGS sequence"/>
</dbReference>
<keyword evidence="1" id="KW-0812">Transmembrane</keyword>
<sequence length="86" mass="9144">MGSRRGTPSSPSSSSSRGTDISISGGWLMLLSTLALAIGILLVTIDGPHEKHVEELVKYFRYGLWWISLGIASSIGLGSGLHTFVL</sequence>
<organism evidence="2 3">
    <name type="scientific">Ficus carica</name>
    <name type="common">Common fig</name>
    <dbReference type="NCBI Taxonomy" id="3494"/>
    <lineage>
        <taxon>Eukaryota</taxon>
        <taxon>Viridiplantae</taxon>
        <taxon>Streptophyta</taxon>
        <taxon>Embryophyta</taxon>
        <taxon>Tracheophyta</taxon>
        <taxon>Spermatophyta</taxon>
        <taxon>Magnoliopsida</taxon>
        <taxon>eudicotyledons</taxon>
        <taxon>Gunneridae</taxon>
        <taxon>Pentapetalae</taxon>
        <taxon>rosids</taxon>
        <taxon>fabids</taxon>
        <taxon>Rosales</taxon>
        <taxon>Moraceae</taxon>
        <taxon>Ficeae</taxon>
        <taxon>Ficus</taxon>
    </lineage>
</organism>
<evidence type="ECO:0000313" key="2">
    <source>
        <dbReference type="EMBL" id="GMN46658.1"/>
    </source>
</evidence>